<comment type="caution">
    <text evidence="5">The sequence shown here is derived from an EMBL/GenBank/DDBJ whole genome shotgun (WGS) entry which is preliminary data.</text>
</comment>
<dbReference type="Pfam" id="PF00534">
    <property type="entry name" value="Glycos_transf_1"/>
    <property type="match status" value="1"/>
</dbReference>
<feature type="domain" description="Glycosyl transferase family 1" evidence="4">
    <location>
        <begin position="194"/>
        <end position="352"/>
    </location>
</feature>
<dbReference type="PANTHER" id="PTHR12526:SF640">
    <property type="entry name" value="COLANIC ACID BIOSYNTHESIS GLYCOSYLTRANSFERASE WCAL-RELATED"/>
    <property type="match status" value="1"/>
</dbReference>
<proteinExistence type="inferred from homology"/>
<dbReference type="Proteomes" id="UP000034607">
    <property type="component" value="Unassembled WGS sequence"/>
</dbReference>
<dbReference type="Gene3D" id="3.40.50.2000">
    <property type="entry name" value="Glycogen Phosphorylase B"/>
    <property type="match status" value="2"/>
</dbReference>
<protein>
    <submittedName>
        <fullName evidence="5">Glycosyl transferase group 1</fullName>
    </submittedName>
</protein>
<dbReference type="PANTHER" id="PTHR12526">
    <property type="entry name" value="GLYCOSYLTRANSFERASE"/>
    <property type="match status" value="1"/>
</dbReference>
<accession>A0A0G1RHZ1</accession>
<name>A0A0G1RHZ1_9BACT</name>
<dbReference type="EMBL" id="LCNM01000003">
    <property type="protein sequence ID" value="KKU56766.1"/>
    <property type="molecule type" value="Genomic_DNA"/>
</dbReference>
<evidence type="ECO:0000259" key="4">
    <source>
        <dbReference type="Pfam" id="PF00534"/>
    </source>
</evidence>
<evidence type="ECO:0000256" key="2">
    <source>
        <dbReference type="ARBA" id="ARBA00022676"/>
    </source>
</evidence>
<gene>
    <name evidence="5" type="ORF">UX78_C0003G0042</name>
</gene>
<keyword evidence="2" id="KW-0328">Glycosyltransferase</keyword>
<dbReference type="CDD" id="cd03801">
    <property type="entry name" value="GT4_PimA-like"/>
    <property type="match status" value="1"/>
</dbReference>
<dbReference type="GO" id="GO:0016757">
    <property type="term" value="F:glycosyltransferase activity"/>
    <property type="evidence" value="ECO:0007669"/>
    <property type="project" value="UniProtKB-KW"/>
</dbReference>
<evidence type="ECO:0000313" key="5">
    <source>
        <dbReference type="EMBL" id="KKU56766.1"/>
    </source>
</evidence>
<reference evidence="5 6" key="1">
    <citation type="journal article" date="2015" name="Nature">
        <title>rRNA introns, odd ribosomes, and small enigmatic genomes across a large radiation of phyla.</title>
        <authorList>
            <person name="Brown C.T."/>
            <person name="Hug L.A."/>
            <person name="Thomas B.C."/>
            <person name="Sharon I."/>
            <person name="Castelle C.J."/>
            <person name="Singh A."/>
            <person name="Wilkins M.J."/>
            <person name="Williams K.H."/>
            <person name="Banfield J.F."/>
        </authorList>
    </citation>
    <scope>NUCLEOTIDE SEQUENCE [LARGE SCALE GENOMIC DNA]</scope>
</reference>
<evidence type="ECO:0000256" key="3">
    <source>
        <dbReference type="ARBA" id="ARBA00022679"/>
    </source>
</evidence>
<dbReference type="SUPFAM" id="SSF53756">
    <property type="entry name" value="UDP-Glycosyltransferase/glycogen phosphorylase"/>
    <property type="match status" value="1"/>
</dbReference>
<keyword evidence="3 5" id="KW-0808">Transferase</keyword>
<comment type="similarity">
    <text evidence="1">Belongs to the glycosyltransferase group 1 family. Glycosyltransferase 4 subfamily.</text>
</comment>
<evidence type="ECO:0000313" key="6">
    <source>
        <dbReference type="Proteomes" id="UP000034607"/>
    </source>
</evidence>
<dbReference type="AlphaFoldDB" id="A0A0G1RHZ1"/>
<sequence>MNRAVKVVFLHNVISPHNVPLFSYLAKAKTYRFKFLFLSPTDTHRPWTPSLSYDFDYEILRTITFRLPGQEPLPLYLNLSVWSKLRQENPDIIVISGWDHPSYWLAAGYAQVFGKKLVLWSGSTASEPSWRRTLTLPLVKMIIKSCAAFVAYGTRAREYLLSLGASTEKVFVSSNTTDIDFCRTALTLRRKSQTQLKKKLGFSGRTLIMFYGQLIDRKGPLQLLQAFSQLAASHPELGLMLVGNGPLASQLQDYIQKSNLTKPVRLFPYPGEEKIVSYYAAADIFILPSRQEVWGLVVNQAMAAGLPVITTAQTGASVDLIMPGQNGLIIPDNSPAAIVSGISQLLTADLQRMGKASSRLIRPFHPSTSARSFLKALDATSG</sequence>
<organism evidence="5 6">
    <name type="scientific">Candidatus Amesbacteria bacterium GW2011_GWA2_47_11</name>
    <dbReference type="NCBI Taxonomy" id="1618357"/>
    <lineage>
        <taxon>Bacteria</taxon>
        <taxon>Candidatus Amesiibacteriota</taxon>
    </lineage>
</organism>
<dbReference type="InterPro" id="IPR001296">
    <property type="entry name" value="Glyco_trans_1"/>
</dbReference>
<evidence type="ECO:0000256" key="1">
    <source>
        <dbReference type="ARBA" id="ARBA00009481"/>
    </source>
</evidence>